<dbReference type="GO" id="GO:0008061">
    <property type="term" value="F:chitin binding"/>
    <property type="evidence" value="ECO:0007669"/>
    <property type="project" value="InterPro"/>
</dbReference>
<dbReference type="SUPFAM" id="SSF57625">
    <property type="entry name" value="Invertebrate chitin-binding proteins"/>
    <property type="match status" value="1"/>
</dbReference>
<proteinExistence type="predicted"/>
<evidence type="ECO:0000256" key="1">
    <source>
        <dbReference type="SAM" id="Phobius"/>
    </source>
</evidence>
<dbReference type="InterPro" id="IPR036508">
    <property type="entry name" value="Chitin-bd_dom_sf"/>
</dbReference>
<comment type="caution">
    <text evidence="3">The sequence shown here is derived from an EMBL/GenBank/DDBJ whole genome shotgun (WGS) entry which is preliminary data.</text>
</comment>
<organism evidence="3 4">
    <name type="scientific">Paralvinella palmiformis</name>
    <dbReference type="NCBI Taxonomy" id="53620"/>
    <lineage>
        <taxon>Eukaryota</taxon>
        <taxon>Metazoa</taxon>
        <taxon>Spiralia</taxon>
        <taxon>Lophotrochozoa</taxon>
        <taxon>Annelida</taxon>
        <taxon>Polychaeta</taxon>
        <taxon>Sedentaria</taxon>
        <taxon>Canalipalpata</taxon>
        <taxon>Terebellida</taxon>
        <taxon>Terebelliformia</taxon>
        <taxon>Alvinellidae</taxon>
        <taxon>Paralvinella</taxon>
    </lineage>
</organism>
<gene>
    <name evidence="3" type="ORF">LSH36_913g00003</name>
</gene>
<keyword evidence="2" id="KW-0732">Signal</keyword>
<keyword evidence="1" id="KW-0812">Transmembrane</keyword>
<name>A0AAD9IXN3_9ANNE</name>
<dbReference type="EMBL" id="JAODUP010000913">
    <property type="protein sequence ID" value="KAK2142784.1"/>
    <property type="molecule type" value="Genomic_DNA"/>
</dbReference>
<dbReference type="Proteomes" id="UP001208570">
    <property type="component" value="Unassembled WGS sequence"/>
</dbReference>
<evidence type="ECO:0000313" key="3">
    <source>
        <dbReference type="EMBL" id="KAK2142784.1"/>
    </source>
</evidence>
<sequence>MANFPVIVVVVVLVFQVWCLQLSQQAARSAEFTMLAGVRYSDENITWPNVEMTDVQCATLATLREVEGFNLLMDDGKEAFGRCQVVPVIDVDSLVAADNYAFYSRIPIPNPPKKVIDPCADNPCNGAAQRFIAARGDVTKYLDCAIAGIQCLLLTCPYGTIFKEAVSTCKLPGKWLNGCIVVVIIMISITFIIIVIF</sequence>
<feature type="chain" id="PRO_5042127789" description="Chitin-binding type-2 domain-containing protein" evidence="2">
    <location>
        <begin position="20"/>
        <end position="197"/>
    </location>
</feature>
<feature type="signal peptide" evidence="2">
    <location>
        <begin position="1"/>
        <end position="19"/>
    </location>
</feature>
<dbReference type="AlphaFoldDB" id="A0AAD9IXN3"/>
<reference evidence="3" key="1">
    <citation type="journal article" date="2023" name="Mol. Biol. Evol.">
        <title>Third-Generation Sequencing Reveals the Adaptive Role of the Epigenome in Three Deep-Sea Polychaetes.</title>
        <authorList>
            <person name="Perez M."/>
            <person name="Aroh O."/>
            <person name="Sun Y."/>
            <person name="Lan Y."/>
            <person name="Juniper S.K."/>
            <person name="Young C.R."/>
            <person name="Angers B."/>
            <person name="Qian P.Y."/>
        </authorList>
    </citation>
    <scope>NUCLEOTIDE SEQUENCE</scope>
    <source>
        <strain evidence="3">P08H-3</strain>
    </source>
</reference>
<evidence type="ECO:0000256" key="2">
    <source>
        <dbReference type="SAM" id="SignalP"/>
    </source>
</evidence>
<keyword evidence="4" id="KW-1185">Reference proteome</keyword>
<feature type="transmembrane region" description="Helical" evidence="1">
    <location>
        <begin position="175"/>
        <end position="196"/>
    </location>
</feature>
<keyword evidence="1" id="KW-0472">Membrane</keyword>
<evidence type="ECO:0008006" key="5">
    <source>
        <dbReference type="Google" id="ProtNLM"/>
    </source>
</evidence>
<accession>A0AAD9IXN3</accession>
<keyword evidence="1" id="KW-1133">Transmembrane helix</keyword>
<evidence type="ECO:0000313" key="4">
    <source>
        <dbReference type="Proteomes" id="UP001208570"/>
    </source>
</evidence>
<protein>
    <recommendedName>
        <fullName evidence="5">Chitin-binding type-2 domain-containing protein</fullName>
    </recommendedName>
</protein>